<comment type="subcellular location">
    <subcellularLocation>
        <location evidence="1">Cell outer membrane</location>
    </subcellularLocation>
</comment>
<gene>
    <name evidence="8" type="ORF">HGMM_F17C12C16</name>
</gene>
<sequence>MKTVIPCLSLFFILIFSTLSPAAEIYTLEDLYRIALKRSEKVMISEQRLYMAERQKDKAISVLLPWLSSFGEYKKYNEEKTRDSTFIIQPSSASSWGLKLERSFSLGGKEFYALRMAQENTVKARFDLTTEKESLLFNVASAYYELLRAKEAVEIAKANVERLKKHRDAAEARLKVGEVTKTALLRAEAELSSARSEFVRASNNLKLAKAILSRVVGIEGDYDVAESKPDIEEQPEMPDVSHYKEIAFSKRPELKSAELQKVISEHRVKYTEGSYFPNLKLEADYVRNETDPSTFSLIKEQIYGIVRIEFPIFEGGLRRAELRESIAQKKEAELFYEDLKKNVGIEVEESYLEVITLRETIKFLEDEVKFAKENYRAVSKQFEFGLADSVDVMDANTLLLTAEKNLSNAKYNYQLSLLRLRRATGTLLEMARVE</sequence>
<organism evidence="8">
    <name type="scientific">uncultured prokaryote</name>
    <dbReference type="NCBI Taxonomy" id="198431"/>
    <lineage>
        <taxon>unclassified sequences</taxon>
        <taxon>environmental samples</taxon>
    </lineage>
</organism>
<dbReference type="EMBL" id="AP011694">
    <property type="protein sequence ID" value="BAL54599.1"/>
    <property type="molecule type" value="Genomic_DNA"/>
</dbReference>
<name>H5SEL3_9ZZZZ</name>
<proteinExistence type="predicted"/>
<dbReference type="PANTHER" id="PTHR30026:SF20">
    <property type="entry name" value="OUTER MEMBRANE PROTEIN TOLC"/>
    <property type="match status" value="1"/>
</dbReference>
<evidence type="ECO:0000256" key="1">
    <source>
        <dbReference type="ARBA" id="ARBA00004442"/>
    </source>
</evidence>
<dbReference type="InterPro" id="IPR003423">
    <property type="entry name" value="OMP_efflux"/>
</dbReference>
<dbReference type="GO" id="GO:1990281">
    <property type="term" value="C:efflux pump complex"/>
    <property type="evidence" value="ECO:0007669"/>
    <property type="project" value="TreeGrafter"/>
</dbReference>
<evidence type="ECO:0000256" key="6">
    <source>
        <dbReference type="ARBA" id="ARBA00023237"/>
    </source>
</evidence>
<dbReference type="PANTHER" id="PTHR30026">
    <property type="entry name" value="OUTER MEMBRANE PROTEIN TOLC"/>
    <property type="match status" value="1"/>
</dbReference>
<reference evidence="8" key="1">
    <citation type="journal article" date="2005" name="Environ. Microbiol.">
        <title>Genetic and functional properties of uncultivated thermophilic crenarchaeotes from a subsurface gold mine as revealed by analysis of genome fragments.</title>
        <authorList>
            <person name="Nunoura T."/>
            <person name="Hirayama H."/>
            <person name="Takami H."/>
            <person name="Oida H."/>
            <person name="Nishi S."/>
            <person name="Shimamura S."/>
            <person name="Suzuki Y."/>
            <person name="Inagaki F."/>
            <person name="Takai K."/>
            <person name="Nealson K.H."/>
            <person name="Horikoshi K."/>
        </authorList>
    </citation>
    <scope>NUCLEOTIDE SEQUENCE</scope>
</reference>
<dbReference type="SUPFAM" id="SSF56954">
    <property type="entry name" value="Outer membrane efflux proteins (OEP)"/>
    <property type="match status" value="1"/>
</dbReference>
<dbReference type="GO" id="GO:0015288">
    <property type="term" value="F:porin activity"/>
    <property type="evidence" value="ECO:0007669"/>
    <property type="project" value="TreeGrafter"/>
</dbReference>
<dbReference type="GO" id="GO:0015562">
    <property type="term" value="F:efflux transmembrane transporter activity"/>
    <property type="evidence" value="ECO:0007669"/>
    <property type="project" value="InterPro"/>
</dbReference>
<dbReference type="InterPro" id="IPR051906">
    <property type="entry name" value="TolC-like"/>
</dbReference>
<feature type="coiled-coil region" evidence="7">
    <location>
        <begin position="146"/>
        <end position="204"/>
    </location>
</feature>
<evidence type="ECO:0000256" key="5">
    <source>
        <dbReference type="ARBA" id="ARBA00023136"/>
    </source>
</evidence>
<reference evidence="8" key="2">
    <citation type="journal article" date="2012" name="PLoS ONE">
        <title>A Deeply Branching Thermophilic Bacterium with an Ancient Acetyl-CoA Pathway Dominates a Subsurface Ecosystem.</title>
        <authorList>
            <person name="Takami H."/>
            <person name="Noguchi H."/>
            <person name="Takaki Y."/>
            <person name="Uchiyama I."/>
            <person name="Toyoda A."/>
            <person name="Nishi S."/>
            <person name="Chee G.-J."/>
            <person name="Arai W."/>
            <person name="Nunoura T."/>
            <person name="Itoh T."/>
            <person name="Hattori M."/>
            <person name="Takai K."/>
        </authorList>
    </citation>
    <scope>NUCLEOTIDE SEQUENCE</scope>
</reference>
<dbReference type="Pfam" id="PF02321">
    <property type="entry name" value="OEP"/>
    <property type="match status" value="2"/>
</dbReference>
<evidence type="ECO:0000256" key="7">
    <source>
        <dbReference type="SAM" id="Coils"/>
    </source>
</evidence>
<evidence type="ECO:0000313" key="8">
    <source>
        <dbReference type="EMBL" id="BAL54599.1"/>
    </source>
</evidence>
<keyword evidence="3" id="KW-1134">Transmembrane beta strand</keyword>
<keyword evidence="4" id="KW-0812">Transmembrane</keyword>
<evidence type="ECO:0000256" key="4">
    <source>
        <dbReference type="ARBA" id="ARBA00022692"/>
    </source>
</evidence>
<evidence type="ECO:0000256" key="2">
    <source>
        <dbReference type="ARBA" id="ARBA00022448"/>
    </source>
</evidence>
<accession>H5SEL3</accession>
<protein>
    <submittedName>
        <fullName evidence="8">Outer membrane efflux protein</fullName>
    </submittedName>
</protein>
<keyword evidence="7" id="KW-0175">Coiled coil</keyword>
<keyword evidence="6" id="KW-0998">Cell outer membrane</keyword>
<keyword evidence="5" id="KW-0472">Membrane</keyword>
<keyword evidence="2" id="KW-0813">Transport</keyword>
<dbReference type="AlphaFoldDB" id="H5SEL3"/>
<feature type="coiled-coil region" evidence="7">
    <location>
        <begin position="354"/>
        <end position="381"/>
    </location>
</feature>
<dbReference type="Gene3D" id="1.20.1600.10">
    <property type="entry name" value="Outer membrane efflux proteins (OEP)"/>
    <property type="match status" value="1"/>
</dbReference>
<evidence type="ECO:0000256" key="3">
    <source>
        <dbReference type="ARBA" id="ARBA00022452"/>
    </source>
</evidence>